<reference evidence="1 2" key="2">
    <citation type="journal article" date="2022" name="Mol. Ecol. Resour.">
        <title>The genomes of chicory, endive, great burdock and yacon provide insights into Asteraceae paleo-polyploidization history and plant inulin production.</title>
        <authorList>
            <person name="Fan W."/>
            <person name="Wang S."/>
            <person name="Wang H."/>
            <person name="Wang A."/>
            <person name="Jiang F."/>
            <person name="Liu H."/>
            <person name="Zhao H."/>
            <person name="Xu D."/>
            <person name="Zhang Y."/>
        </authorList>
    </citation>
    <scope>NUCLEOTIDE SEQUENCE [LARGE SCALE GENOMIC DNA]</scope>
    <source>
        <strain evidence="2">cv. Yunnan</strain>
        <tissue evidence="1">Leaves</tissue>
    </source>
</reference>
<name>A0ACB9EBP3_9ASTR</name>
<accession>A0ACB9EBP3</accession>
<keyword evidence="2" id="KW-1185">Reference proteome</keyword>
<dbReference type="EMBL" id="CM042035">
    <property type="protein sequence ID" value="KAI3756359.1"/>
    <property type="molecule type" value="Genomic_DNA"/>
</dbReference>
<protein>
    <submittedName>
        <fullName evidence="1">Uncharacterized protein</fullName>
    </submittedName>
</protein>
<evidence type="ECO:0000313" key="1">
    <source>
        <dbReference type="EMBL" id="KAI3756359.1"/>
    </source>
</evidence>
<sequence length="76" mass="9128">MMIYIHGSLLSQYQRVRLCPLEDKRGITKQIYKGVIFFHYENESENCGCFCAKAQICEQMNFLQIYSKERVRCLYF</sequence>
<gene>
    <name evidence="1" type="ORF">L1987_56179</name>
</gene>
<organism evidence="1 2">
    <name type="scientific">Smallanthus sonchifolius</name>
    <dbReference type="NCBI Taxonomy" id="185202"/>
    <lineage>
        <taxon>Eukaryota</taxon>
        <taxon>Viridiplantae</taxon>
        <taxon>Streptophyta</taxon>
        <taxon>Embryophyta</taxon>
        <taxon>Tracheophyta</taxon>
        <taxon>Spermatophyta</taxon>
        <taxon>Magnoliopsida</taxon>
        <taxon>eudicotyledons</taxon>
        <taxon>Gunneridae</taxon>
        <taxon>Pentapetalae</taxon>
        <taxon>asterids</taxon>
        <taxon>campanulids</taxon>
        <taxon>Asterales</taxon>
        <taxon>Asteraceae</taxon>
        <taxon>Asteroideae</taxon>
        <taxon>Heliantheae alliance</taxon>
        <taxon>Millerieae</taxon>
        <taxon>Smallanthus</taxon>
    </lineage>
</organism>
<dbReference type="Proteomes" id="UP001056120">
    <property type="component" value="Linkage Group LG18"/>
</dbReference>
<comment type="caution">
    <text evidence="1">The sequence shown here is derived from an EMBL/GenBank/DDBJ whole genome shotgun (WGS) entry which is preliminary data.</text>
</comment>
<proteinExistence type="predicted"/>
<reference evidence="2" key="1">
    <citation type="journal article" date="2022" name="Mol. Ecol. Resour.">
        <title>The genomes of chicory, endive, great burdock and yacon provide insights into Asteraceae palaeo-polyploidization history and plant inulin production.</title>
        <authorList>
            <person name="Fan W."/>
            <person name="Wang S."/>
            <person name="Wang H."/>
            <person name="Wang A."/>
            <person name="Jiang F."/>
            <person name="Liu H."/>
            <person name="Zhao H."/>
            <person name="Xu D."/>
            <person name="Zhang Y."/>
        </authorList>
    </citation>
    <scope>NUCLEOTIDE SEQUENCE [LARGE SCALE GENOMIC DNA]</scope>
    <source>
        <strain evidence="2">cv. Yunnan</strain>
    </source>
</reference>
<evidence type="ECO:0000313" key="2">
    <source>
        <dbReference type="Proteomes" id="UP001056120"/>
    </source>
</evidence>